<dbReference type="OrthoDB" id="490158at2"/>
<organism evidence="2 3">
    <name type="scientific">Vibrio mangrovi</name>
    <dbReference type="NCBI Taxonomy" id="474394"/>
    <lineage>
        <taxon>Bacteria</taxon>
        <taxon>Pseudomonadati</taxon>
        <taxon>Pseudomonadota</taxon>
        <taxon>Gammaproteobacteria</taxon>
        <taxon>Vibrionales</taxon>
        <taxon>Vibrionaceae</taxon>
        <taxon>Vibrio</taxon>
    </lineage>
</organism>
<gene>
    <name evidence="1" type="ORF">SBX37_17580</name>
    <name evidence="2" type="ORF">VIM7927_02235</name>
</gene>
<evidence type="ECO:0000313" key="1">
    <source>
        <dbReference type="EMBL" id="MDW6004670.1"/>
    </source>
</evidence>
<accession>A0A1Y6IVW1</accession>
<reference evidence="1 4" key="2">
    <citation type="submission" date="2023-11" db="EMBL/GenBank/DDBJ databases">
        <title>Plant-associative lifestyle of Vibrio porteresiae and its evolutionary dynamics.</title>
        <authorList>
            <person name="Rameshkumar N."/>
            <person name="Kirti K."/>
        </authorList>
    </citation>
    <scope>NUCLEOTIDE SEQUENCE [LARGE SCALE GENOMIC DNA]</scope>
    <source>
        <strain evidence="1 4">MSSRF38</strain>
    </source>
</reference>
<dbReference type="EMBL" id="JAWRCO010000002">
    <property type="protein sequence ID" value="MDW6004670.1"/>
    <property type="molecule type" value="Genomic_DNA"/>
</dbReference>
<reference evidence="2 3" key="1">
    <citation type="submission" date="2017-05" db="EMBL/GenBank/DDBJ databases">
        <authorList>
            <person name="Song R."/>
            <person name="Chenine A.L."/>
            <person name="Ruprecht R.M."/>
        </authorList>
    </citation>
    <scope>NUCLEOTIDE SEQUENCE [LARGE SCALE GENOMIC DNA]</scope>
    <source>
        <strain evidence="2 3">CECT 7927</strain>
    </source>
</reference>
<evidence type="ECO:0000313" key="3">
    <source>
        <dbReference type="Proteomes" id="UP000196125"/>
    </source>
</evidence>
<dbReference type="SUPFAM" id="SSF53850">
    <property type="entry name" value="Periplasmic binding protein-like II"/>
    <property type="match status" value="1"/>
</dbReference>
<dbReference type="EMBL" id="FXXI01000003">
    <property type="protein sequence ID" value="SMS00960.1"/>
    <property type="molecule type" value="Genomic_DNA"/>
</dbReference>
<proteinExistence type="predicted"/>
<keyword evidence="4" id="KW-1185">Reference proteome</keyword>
<dbReference type="Proteomes" id="UP000196125">
    <property type="component" value="Unassembled WGS sequence"/>
</dbReference>
<dbReference type="AlphaFoldDB" id="A0A1Y6IVW1"/>
<name>A0A1Y6IVW1_9VIBR</name>
<protein>
    <submittedName>
        <fullName evidence="2">Prephenate dehydratase</fullName>
    </submittedName>
</protein>
<sequence>MISNNNFWLRENPHITSIATLGPDGSSSQAAAKHLSSLIEKPLEVLLFDTFELASQHVEKNTSCALLVANAYERVDNFYMNADTMLLGSFYYAPPAYYLSCKDVASLKAKISEQQPIRIATHHAPLSRLNGLIKSADDVVQGLSKANLEIEITDSTSKGARQVASNISDCCLANVDALDLYHLHRLSSPLNIEMTWVVFSCNQVKVEEIA</sequence>
<evidence type="ECO:0000313" key="4">
    <source>
        <dbReference type="Proteomes" id="UP001283366"/>
    </source>
</evidence>
<dbReference type="Proteomes" id="UP001283366">
    <property type="component" value="Unassembled WGS sequence"/>
</dbReference>
<dbReference type="RefSeq" id="WP_087481005.1">
    <property type="nucleotide sequence ID" value="NZ_AP024884.1"/>
</dbReference>
<evidence type="ECO:0000313" key="2">
    <source>
        <dbReference type="EMBL" id="SMS00960.1"/>
    </source>
</evidence>